<evidence type="ECO:0000256" key="8">
    <source>
        <dbReference type="SAM" id="Phobius"/>
    </source>
</evidence>
<proteinExistence type="inferred from homology"/>
<keyword evidence="7 8" id="KW-0472">Membrane</keyword>
<keyword evidence="4" id="KW-1003">Cell membrane</keyword>
<evidence type="ECO:0000256" key="3">
    <source>
        <dbReference type="ARBA" id="ARBA00022448"/>
    </source>
</evidence>
<sequence length="386" mass="42902">MSTRGRLDHSDPERWFGFWRRTYAMLVKEFIQLRRDRVSFAMIVMIPVMQLMLFGYAINTTPRHLPAAVLLQEDSDLGRSILKAMENTAYFRFTREVGSVAEFDDLLLSGKVLFGVEIPRGFERAVRRGDRPALLVAADATDPVAASSALSSLGMIVQTALAHDLYTGNPVTTPFEIRAHARYNPAASSRLNIVPGLVGTILTMTMLIFTALSVTREIERGTMESLLSMPIKPVEVMLGKIIPYVMVGFLQATIIIGIGVLLFGVPIMGSLLLLALLSTLFIATNLSIGYTFSTLAQNQLQAMQLSMMFFLPSILLSGFMFPFLGMPQWAQILGECLPLTHYLRIVRAIMLKGSTLQNLQHDTIALVGLMLFAMTVAVFRFRRTLD</sequence>
<evidence type="ECO:0000313" key="10">
    <source>
        <dbReference type="EMBL" id="NPU68773.1"/>
    </source>
</evidence>
<comment type="caution">
    <text evidence="10">The sequence shown here is derived from an EMBL/GenBank/DDBJ whole genome shotgun (WGS) entry which is preliminary data.</text>
</comment>
<dbReference type="Proteomes" id="UP000886476">
    <property type="component" value="Unassembled WGS sequence"/>
</dbReference>
<comment type="subcellular location">
    <subcellularLocation>
        <location evidence="1">Cell membrane</location>
        <topology evidence="1">Multi-pass membrane protein</topology>
    </subcellularLocation>
</comment>
<feature type="transmembrane region" description="Helical" evidence="8">
    <location>
        <begin position="271"/>
        <end position="293"/>
    </location>
</feature>
<feature type="transmembrane region" description="Helical" evidence="8">
    <location>
        <begin position="305"/>
        <end position="324"/>
    </location>
</feature>
<comment type="similarity">
    <text evidence="2">Belongs to the ABC-2 integral membrane protein family.</text>
</comment>
<feature type="domain" description="ABC transmembrane type-2" evidence="9">
    <location>
        <begin position="155"/>
        <end position="384"/>
    </location>
</feature>
<protein>
    <submittedName>
        <fullName evidence="10">ABC transporter permease</fullName>
    </submittedName>
</protein>
<evidence type="ECO:0000256" key="6">
    <source>
        <dbReference type="ARBA" id="ARBA00022989"/>
    </source>
</evidence>
<dbReference type="InterPro" id="IPR047817">
    <property type="entry name" value="ABC2_TM_bact-type"/>
</dbReference>
<keyword evidence="6 8" id="KW-1133">Transmembrane helix</keyword>
<dbReference type="EMBL" id="JABFDN010000012">
    <property type="protein sequence ID" value="NPU68773.1"/>
    <property type="molecule type" value="Genomic_DNA"/>
</dbReference>
<organism evidence="10 11">
    <name type="scientific">Bradyrhizobium aeschynomenes</name>
    <dbReference type="NCBI Taxonomy" id="2734909"/>
    <lineage>
        <taxon>Bacteria</taxon>
        <taxon>Pseudomonadati</taxon>
        <taxon>Pseudomonadota</taxon>
        <taxon>Alphaproteobacteria</taxon>
        <taxon>Hyphomicrobiales</taxon>
        <taxon>Nitrobacteraceae</taxon>
        <taxon>Bradyrhizobium</taxon>
    </lineage>
</organism>
<evidence type="ECO:0000256" key="2">
    <source>
        <dbReference type="ARBA" id="ARBA00007783"/>
    </source>
</evidence>
<dbReference type="InterPro" id="IPR013525">
    <property type="entry name" value="ABC2_TM"/>
</dbReference>
<evidence type="ECO:0000256" key="7">
    <source>
        <dbReference type="ARBA" id="ARBA00023136"/>
    </source>
</evidence>
<dbReference type="Pfam" id="PF12698">
    <property type="entry name" value="ABC2_membrane_3"/>
    <property type="match status" value="1"/>
</dbReference>
<evidence type="ECO:0000256" key="1">
    <source>
        <dbReference type="ARBA" id="ARBA00004651"/>
    </source>
</evidence>
<dbReference type="PANTHER" id="PTHR30294:SF29">
    <property type="entry name" value="MULTIDRUG ABC TRANSPORTER PERMEASE YBHS-RELATED"/>
    <property type="match status" value="1"/>
</dbReference>
<feature type="transmembrane region" description="Helical" evidence="8">
    <location>
        <begin position="193"/>
        <end position="214"/>
    </location>
</feature>
<evidence type="ECO:0000259" key="9">
    <source>
        <dbReference type="PROSITE" id="PS51012"/>
    </source>
</evidence>
<evidence type="ECO:0000256" key="5">
    <source>
        <dbReference type="ARBA" id="ARBA00022692"/>
    </source>
</evidence>
<evidence type="ECO:0000256" key="4">
    <source>
        <dbReference type="ARBA" id="ARBA00022475"/>
    </source>
</evidence>
<dbReference type="PROSITE" id="PS51012">
    <property type="entry name" value="ABC_TM2"/>
    <property type="match status" value="1"/>
</dbReference>
<feature type="transmembrane region" description="Helical" evidence="8">
    <location>
        <begin position="241"/>
        <end position="265"/>
    </location>
</feature>
<evidence type="ECO:0000313" key="11">
    <source>
        <dbReference type="Proteomes" id="UP000886476"/>
    </source>
</evidence>
<keyword evidence="11" id="KW-1185">Reference proteome</keyword>
<dbReference type="RefSeq" id="WP_172113822.1">
    <property type="nucleotide sequence ID" value="NZ_JABFDN010000012.1"/>
</dbReference>
<name>A0ABX2CLI0_9BRAD</name>
<gene>
    <name evidence="10" type="ORF">HL667_27480</name>
</gene>
<feature type="transmembrane region" description="Helical" evidence="8">
    <location>
        <begin position="363"/>
        <end position="381"/>
    </location>
</feature>
<dbReference type="Gene3D" id="3.40.1710.10">
    <property type="entry name" value="abc type-2 transporter like domain"/>
    <property type="match status" value="1"/>
</dbReference>
<keyword evidence="3" id="KW-0813">Transport</keyword>
<feature type="transmembrane region" description="Helical" evidence="8">
    <location>
        <begin position="38"/>
        <end position="58"/>
    </location>
</feature>
<accession>A0ABX2CLI0</accession>
<reference evidence="10" key="1">
    <citation type="submission" date="2020-05" db="EMBL/GenBank/DDBJ databases">
        <title>Nod-independent and nitrogen-fixing Bradyrhizobium aeschynomene sp. nov. isolated from nodules of Aeschynomene indica.</title>
        <authorList>
            <person name="Zhang Z."/>
        </authorList>
    </citation>
    <scope>NUCLEOTIDE SEQUENCE</scope>
    <source>
        <strain evidence="10">83012</strain>
    </source>
</reference>
<dbReference type="InterPro" id="IPR051449">
    <property type="entry name" value="ABC-2_transporter_component"/>
</dbReference>
<dbReference type="PANTHER" id="PTHR30294">
    <property type="entry name" value="MEMBRANE COMPONENT OF ABC TRANSPORTER YHHJ-RELATED"/>
    <property type="match status" value="1"/>
</dbReference>
<keyword evidence="5 8" id="KW-0812">Transmembrane</keyword>